<evidence type="ECO:0000313" key="2">
    <source>
        <dbReference type="EMBL" id="KFD73246.1"/>
    </source>
</evidence>
<sequence>MPNNNLKGRCSSYDEFSRLSKLADALIDGQTSSRIAAENYLQVADKLKTFMLTTDHSSLYTSKTANDLTLKELRMLKGPAYVGILSSIDTCDNDRTLLESAIVYMAQYVSILKQLEIFNDVDADSLVSADVIHWRDYQKHEQMLRRHKHMRERLLRRIETDCGSDDISTALEKLVRKRFHKNSLPGAQDVRKIFYHDLCYYAHYTIEQLFIVKCEVTRIRKEQEVTKAVIDMLSTHITTAAKEYSKQNNKNETSVPRAKAQCAITMRQDCVEEDDRPRASTSSYECPCQL</sequence>
<keyword evidence="3" id="KW-1185">Reference proteome</keyword>
<protein>
    <submittedName>
        <fullName evidence="2">Uncharacterized protein</fullName>
    </submittedName>
</protein>
<dbReference type="Proteomes" id="UP000030764">
    <property type="component" value="Unassembled WGS sequence"/>
</dbReference>
<dbReference type="Proteomes" id="UP000030758">
    <property type="component" value="Unassembled WGS sequence"/>
</dbReference>
<organism evidence="2">
    <name type="scientific">Trichuris suis</name>
    <name type="common">pig whipworm</name>
    <dbReference type="NCBI Taxonomy" id="68888"/>
    <lineage>
        <taxon>Eukaryota</taxon>
        <taxon>Metazoa</taxon>
        <taxon>Ecdysozoa</taxon>
        <taxon>Nematoda</taxon>
        <taxon>Enoplea</taxon>
        <taxon>Dorylaimia</taxon>
        <taxon>Trichinellida</taxon>
        <taxon>Trichuridae</taxon>
        <taxon>Trichuris</taxon>
    </lineage>
</organism>
<dbReference type="InterPro" id="IPR038511">
    <property type="entry name" value="TAP42/TAP46-like_sf"/>
</dbReference>
<accession>A0A085NUV0</accession>
<evidence type="ECO:0000313" key="3">
    <source>
        <dbReference type="Proteomes" id="UP000030764"/>
    </source>
</evidence>
<gene>
    <name evidence="1" type="ORF">M513_08073</name>
    <name evidence="2" type="ORF">M514_08073</name>
</gene>
<proteinExistence type="predicted"/>
<evidence type="ECO:0000313" key="1">
    <source>
        <dbReference type="EMBL" id="KFD51032.1"/>
    </source>
</evidence>
<name>A0A085NUV0_9BILA</name>
<dbReference type="Gene3D" id="1.25.40.540">
    <property type="entry name" value="TAP42-like family"/>
    <property type="match status" value="1"/>
</dbReference>
<reference evidence="2 3" key="1">
    <citation type="journal article" date="2014" name="Nat. Genet.">
        <title>Genome and transcriptome of the porcine whipworm Trichuris suis.</title>
        <authorList>
            <person name="Jex A.R."/>
            <person name="Nejsum P."/>
            <person name="Schwarz E.M."/>
            <person name="Hu L."/>
            <person name="Young N.D."/>
            <person name="Hall R.S."/>
            <person name="Korhonen P.K."/>
            <person name="Liao S."/>
            <person name="Thamsborg S."/>
            <person name="Xia J."/>
            <person name="Xu P."/>
            <person name="Wang S."/>
            <person name="Scheerlinck J.P."/>
            <person name="Hofmann A."/>
            <person name="Sternberg P.W."/>
            <person name="Wang J."/>
            <person name="Gasser R.B."/>
        </authorList>
    </citation>
    <scope>NUCLEOTIDE SEQUENCE [LARGE SCALE GENOMIC DNA]</scope>
    <source>
        <strain evidence="2">DCEP-RM93F</strain>
        <strain evidence="1">DCEP-RM93M</strain>
    </source>
</reference>
<dbReference type="EMBL" id="KL363244">
    <property type="protein sequence ID" value="KFD51032.1"/>
    <property type="molecule type" value="Genomic_DNA"/>
</dbReference>
<dbReference type="AlphaFoldDB" id="A0A085NUV0"/>
<dbReference type="EMBL" id="KL367474">
    <property type="protein sequence ID" value="KFD73246.1"/>
    <property type="molecule type" value="Genomic_DNA"/>
</dbReference>